<dbReference type="GO" id="GO:0032006">
    <property type="term" value="P:regulation of TOR signaling"/>
    <property type="evidence" value="ECO:0007669"/>
    <property type="project" value="Ensembl"/>
</dbReference>
<evidence type="ECO:0000313" key="11">
    <source>
        <dbReference type="Ensembl" id="ENSCSAVP00000006047.1"/>
    </source>
</evidence>
<dbReference type="InterPro" id="IPR056168">
    <property type="entry name" value="TPR_IF140/IFT172/WDR19"/>
</dbReference>
<accession>H2YL45</accession>
<dbReference type="SUPFAM" id="SSF50978">
    <property type="entry name" value="WD40 repeat-like"/>
    <property type="match status" value="1"/>
</dbReference>
<protein>
    <submittedName>
        <fullName evidence="11">Uncharacterized protein</fullName>
    </submittedName>
</protein>
<dbReference type="HOGENOM" id="CLU_002716_0_0_1"/>
<keyword evidence="6" id="KW-0969">Cilium</keyword>
<feature type="domain" description="IF140/IFT172/WDR19 TPR" evidence="10">
    <location>
        <begin position="821"/>
        <end position="969"/>
    </location>
</feature>
<evidence type="ECO:0000259" key="9">
    <source>
        <dbReference type="Pfam" id="PF23387"/>
    </source>
</evidence>
<feature type="domain" description="IFT80/172/WDR35 TPR" evidence="9">
    <location>
        <begin position="629"/>
        <end position="741"/>
    </location>
</feature>
<dbReference type="Pfam" id="PF23387">
    <property type="entry name" value="TPR_IFT80_172"/>
    <property type="match status" value="1"/>
</dbReference>
<dbReference type="InterPro" id="IPR015943">
    <property type="entry name" value="WD40/YVTN_repeat-like_dom_sf"/>
</dbReference>
<dbReference type="SMART" id="SM00320">
    <property type="entry name" value="WD40"/>
    <property type="match status" value="6"/>
</dbReference>
<dbReference type="InterPro" id="IPR016024">
    <property type="entry name" value="ARM-type_fold"/>
</dbReference>
<dbReference type="Gene3D" id="2.130.10.10">
    <property type="entry name" value="YVTN repeat-like/Quinoprotein amine dehydrogenase"/>
    <property type="match status" value="2"/>
</dbReference>
<dbReference type="PANTHER" id="PTHR15722:SF2">
    <property type="entry name" value="INTRAFLAGELLAR TRANSPORT PROTEIN 172 HOMOLOG"/>
    <property type="match status" value="1"/>
</dbReference>
<dbReference type="SUPFAM" id="SSF48371">
    <property type="entry name" value="ARM repeat"/>
    <property type="match status" value="1"/>
</dbReference>
<evidence type="ECO:0000259" key="10">
    <source>
        <dbReference type="Pfam" id="PF24762"/>
    </source>
</evidence>
<comment type="subcellular location">
    <subcellularLocation>
        <location evidence="1">Cell projection</location>
        <location evidence="1">Cilium</location>
    </subcellularLocation>
</comment>
<dbReference type="Pfam" id="PF00400">
    <property type="entry name" value="WD40"/>
    <property type="match status" value="1"/>
</dbReference>
<keyword evidence="4" id="KW-0677">Repeat</keyword>
<dbReference type="FunFam" id="2.130.10.10:FF:002910">
    <property type="entry name" value="Predicted protein"/>
    <property type="match status" value="1"/>
</dbReference>
<dbReference type="STRING" id="51511.ENSCSAVP00000006047"/>
<dbReference type="GO" id="GO:0060271">
    <property type="term" value="P:cilium assembly"/>
    <property type="evidence" value="ECO:0007669"/>
    <property type="project" value="Ensembl"/>
</dbReference>
<dbReference type="GO" id="GO:0030992">
    <property type="term" value="C:intraciliary transport particle B"/>
    <property type="evidence" value="ECO:0007669"/>
    <property type="project" value="TreeGrafter"/>
</dbReference>
<evidence type="ECO:0000256" key="5">
    <source>
        <dbReference type="ARBA" id="ARBA00022803"/>
    </source>
</evidence>
<dbReference type="SUPFAM" id="SSF82171">
    <property type="entry name" value="DPP6 N-terminal domain-like"/>
    <property type="match status" value="1"/>
</dbReference>
<dbReference type="FunFam" id="1.25.40.470:FF:000013">
    <property type="entry name" value="intraflagellar transport protein 172 homolog"/>
    <property type="match status" value="1"/>
</dbReference>
<dbReference type="OMA" id="ICPESMI"/>
<dbReference type="FunFam" id="1.25.40.470:FF:000008">
    <property type="entry name" value="Intraflagellar transport protein 172 homolog"/>
    <property type="match status" value="1"/>
</dbReference>
<keyword evidence="2" id="KW-0217">Developmental protein</keyword>
<reference evidence="12" key="1">
    <citation type="submission" date="2003-08" db="EMBL/GenBank/DDBJ databases">
        <authorList>
            <person name="Birren B."/>
            <person name="Nusbaum C."/>
            <person name="Abebe A."/>
            <person name="Abouelleil A."/>
            <person name="Adekoya E."/>
            <person name="Ait-zahra M."/>
            <person name="Allen N."/>
            <person name="Allen T."/>
            <person name="An P."/>
            <person name="Anderson M."/>
            <person name="Anderson S."/>
            <person name="Arachchi H."/>
            <person name="Armbruster J."/>
            <person name="Bachantsang P."/>
            <person name="Baldwin J."/>
            <person name="Barry A."/>
            <person name="Bayul T."/>
            <person name="Blitshsteyn B."/>
            <person name="Bloom T."/>
            <person name="Blye J."/>
            <person name="Boguslavskiy L."/>
            <person name="Borowsky M."/>
            <person name="Boukhgalter B."/>
            <person name="Brunache A."/>
            <person name="Butler J."/>
            <person name="Calixte N."/>
            <person name="Calvo S."/>
            <person name="Camarata J."/>
            <person name="Campo K."/>
            <person name="Chang J."/>
            <person name="Cheshatsang Y."/>
            <person name="Citroen M."/>
            <person name="Collymore A."/>
            <person name="Considine T."/>
            <person name="Cook A."/>
            <person name="Cooke P."/>
            <person name="Corum B."/>
            <person name="Cuomo C."/>
            <person name="David R."/>
            <person name="Dawoe T."/>
            <person name="Degray S."/>
            <person name="Dodge S."/>
            <person name="Dooley K."/>
            <person name="Dorje P."/>
            <person name="Dorjee K."/>
            <person name="Dorris L."/>
            <person name="Duffey N."/>
            <person name="Dupes A."/>
            <person name="Elkins T."/>
            <person name="Engels R."/>
            <person name="Erickson J."/>
            <person name="Farina A."/>
            <person name="Faro S."/>
            <person name="Ferreira P."/>
            <person name="Fischer H."/>
            <person name="Fitzgerald M."/>
            <person name="Foley K."/>
            <person name="Gage D."/>
            <person name="Galagan J."/>
            <person name="Gearin G."/>
            <person name="Gnerre S."/>
            <person name="Gnirke A."/>
            <person name="Goyette A."/>
            <person name="Graham J."/>
            <person name="Grandbois E."/>
            <person name="Gyaltsen K."/>
            <person name="Hafez N."/>
            <person name="Hagopian D."/>
            <person name="Hagos B."/>
            <person name="Hall J."/>
            <person name="Hatcher B."/>
            <person name="Heller A."/>
            <person name="Higgins H."/>
            <person name="Honan T."/>
            <person name="Horn A."/>
            <person name="Houde N."/>
            <person name="Hughes L."/>
            <person name="Hulme W."/>
            <person name="Husby E."/>
            <person name="Iliev I."/>
            <person name="Jaffe D."/>
            <person name="Jones C."/>
            <person name="Kamal M."/>
            <person name="Kamat A."/>
            <person name="Kamvysselis M."/>
            <person name="Karlsson E."/>
            <person name="Kells C."/>
            <person name="Kieu A."/>
            <person name="Kisner P."/>
            <person name="Kodira C."/>
            <person name="Kulbokas E."/>
            <person name="Labutti K."/>
            <person name="Lama D."/>
            <person name="Landers T."/>
            <person name="Leger J."/>
            <person name="Levine S."/>
            <person name="Lewis D."/>
            <person name="Lewis T."/>
            <person name="Lindblad-toh K."/>
            <person name="Liu X."/>
            <person name="Lokyitsang T."/>
            <person name="Lokyitsang Y."/>
            <person name="Lucien O."/>
            <person name="Lui A."/>
            <person name="Ma L.J."/>
            <person name="Mabbitt R."/>
            <person name="Macdonald J."/>
            <person name="Maclean C."/>
            <person name="Major J."/>
            <person name="Manning J."/>
            <person name="Marabella R."/>
            <person name="Maru K."/>
            <person name="Matthews C."/>
            <person name="Mauceli E."/>
            <person name="Mccarthy M."/>
            <person name="Mcdonough S."/>
            <person name="Mcghee T."/>
            <person name="Meldrim J."/>
            <person name="Meneus L."/>
            <person name="Mesirov J."/>
            <person name="Mihalev A."/>
            <person name="Mihova T."/>
            <person name="Mikkelsen T."/>
            <person name="Mlenga V."/>
            <person name="Moru K."/>
            <person name="Mozes J."/>
            <person name="Mulrain L."/>
            <person name="Munson G."/>
            <person name="Naylor J."/>
            <person name="Newes C."/>
            <person name="Nguyen C."/>
            <person name="Nguyen N."/>
            <person name="Nguyen T."/>
            <person name="Nicol R."/>
            <person name="Nielsen C."/>
            <person name="Nizzari M."/>
            <person name="Norbu C."/>
            <person name="Norbu N."/>
            <person name="O'donnell P."/>
            <person name="Okoawo O."/>
            <person name="O'leary S."/>
            <person name="Omotosho B."/>
            <person name="O'neill K."/>
            <person name="Osman S."/>
            <person name="Parker S."/>
            <person name="Perrin D."/>
            <person name="Phunkhang P."/>
            <person name="Piqani B."/>
            <person name="Purcell S."/>
            <person name="Rachupka T."/>
            <person name="Ramasamy U."/>
            <person name="Rameau R."/>
            <person name="Ray V."/>
            <person name="Raymond C."/>
            <person name="Retta R."/>
            <person name="Richardson S."/>
            <person name="Rise C."/>
            <person name="Rodriguez J."/>
            <person name="Rogers J."/>
            <person name="Rogov P."/>
            <person name="Rutman M."/>
            <person name="Schupbach R."/>
            <person name="Seaman C."/>
            <person name="Settipalli S."/>
            <person name="Sharpe T."/>
            <person name="Sheridan J."/>
            <person name="Sherpa N."/>
            <person name="Shi J."/>
            <person name="Smirnov S."/>
            <person name="Smith C."/>
            <person name="Sougnez C."/>
            <person name="Spencer B."/>
            <person name="Stalker J."/>
            <person name="Stange-thomann N."/>
            <person name="Stavropoulos S."/>
            <person name="Stetson K."/>
            <person name="Stone C."/>
            <person name="Stone S."/>
            <person name="Stubbs M."/>
            <person name="Talamas J."/>
            <person name="Tchuinga P."/>
            <person name="Tenzing P."/>
            <person name="Tesfaye S."/>
            <person name="Theodore J."/>
            <person name="Thoulutsang Y."/>
            <person name="Topham K."/>
            <person name="Towey S."/>
            <person name="Tsamla T."/>
            <person name="Tsomo N."/>
            <person name="Vallee D."/>
            <person name="Vassiliev H."/>
            <person name="Venkataraman V."/>
            <person name="Vinson J."/>
            <person name="Vo A."/>
            <person name="Wade C."/>
            <person name="Wang S."/>
            <person name="Wangchuk T."/>
            <person name="Wangdi T."/>
            <person name="Whittaker C."/>
            <person name="Wilkinson J."/>
            <person name="Wu Y."/>
            <person name="Wyman D."/>
            <person name="Yadav S."/>
            <person name="Yang S."/>
            <person name="Yang X."/>
            <person name="Yeager S."/>
            <person name="Yee E."/>
            <person name="Young G."/>
            <person name="Zainoun J."/>
            <person name="Zembeck L."/>
            <person name="Zimmer A."/>
            <person name="Zody M."/>
            <person name="Lander E."/>
        </authorList>
    </citation>
    <scope>NUCLEOTIDE SEQUENCE [LARGE SCALE GENOMIC DNA]</scope>
</reference>
<dbReference type="GO" id="GO:0036064">
    <property type="term" value="C:ciliary basal body"/>
    <property type="evidence" value="ECO:0007669"/>
    <property type="project" value="TreeGrafter"/>
</dbReference>
<dbReference type="InterPro" id="IPR056157">
    <property type="entry name" value="TPR_IFT80_172_dom"/>
</dbReference>
<evidence type="ECO:0000256" key="3">
    <source>
        <dbReference type="ARBA" id="ARBA00022574"/>
    </source>
</evidence>
<dbReference type="InParanoid" id="H2YL45"/>
<dbReference type="Pfam" id="PF24762">
    <property type="entry name" value="TPR_IF140-IFT172"/>
    <property type="match status" value="1"/>
</dbReference>
<dbReference type="GeneTree" id="ENSGT00940000153417"/>
<dbReference type="Ensembl" id="ENSCSAVT00000006124.1">
    <property type="protein sequence ID" value="ENSCSAVP00000006047.1"/>
    <property type="gene ID" value="ENSCSAVG00000003611.1"/>
</dbReference>
<reference evidence="11" key="3">
    <citation type="submission" date="2025-09" db="UniProtKB">
        <authorList>
            <consortium name="Ensembl"/>
        </authorList>
    </citation>
    <scope>IDENTIFICATION</scope>
</reference>
<keyword evidence="5" id="KW-0802">TPR repeat</keyword>
<sequence length="1130" mass="127257">MQLKHMKTLLDPQIGAAKICCLAWSPNNSKLAVCTSDRVILLYDENGERRDKFSSKPIDSKYGKKSYNVKAIAFSPCSTKLALGQTDNIIYVYKIGEEWGEKKVICNKFVQTSAVTCLIWPMENAIVFGLAEGKVRLANTRNNKSSTIYGTDSYVVSITTNLSGKGLMSGHADGTLVRYFFDDEGSGESQGKILTHPCPPYALSWASSSIVVAGCDRKVVMYSKEGRIIQTFDYSRDTSEKEFTVSAVNPGGQSVVIGSYDRLRLFNYSPRRGGWEEAKQKEIKNLYTITALSWKRDGSRLCAGSLCGGVELFDCCLRRSIYKNKFEMTYVGLSQVIVKNMSTGTRVDLKSHYGYEIDEVKILGGDRYLVGHTSDTLLLGDLMTNRLSEVTWQGTGGNEKFFFDDENVCMIFNAGELSLVEYGSNEVLASVRTELMNPHLISVRLNERQHAHKEFENNKKLAYLIDAQTISIYDLSNSYMVATIQHNSKLDWLELNETATKLAFRDKRLRLHLYDIDSEGKSTLLNYCSFVQWVPQSDVLVAQNRDSLCVWYNVDAPERVTMFTVKGEIVEVERADGKTEVLVQEGVNAVGYALDEGLIEFGTAVDDGDYNRATSFLETLEMSPETEAMWKTLSKLSLADRQLVIAERCFAALGDVAKARFLKDLNKVVIQYSAETVTNLPYGGDGMDYYKVQARLAILEKQFKKAEQIYLENGELNECIQFYQDMHMWAKAIAIAEAKNHPGITDLRNQYYQWLIDSNQDEAAGLLKEQQGDCHGAIALYMKAGLPARAAKLSLSRSDLMSNRNLMEQIASGLLKYDLNEQAGELFERTGNFQHALRLLQKRQSIQVAVDLARSSFPSEVVRLEYEWAEHLASQKQLDAAINHYIEAGATEKAIQSAIAARQFKKAQLILEALDPSVSSKYYSQIGEHYSQANDQATAARLFMKAGSRVEAVKLLLGSGQWTEAHALAQTCMEQDEITAMYISTAREQETMGKYREAERLYLTVEEADMAITMHKNLRRYDDMLRLVRDYHPDLINDTHLHLAKELENEGILQQAEKHYVEPGDWKSAVNMYRQRDMWEDAYRVAKAHGGAAHKQVAYFWARNLGGESAVKLLTKFGLLETAIDYAADN</sequence>
<dbReference type="FunFam" id="2.130.10.10:FF:001535">
    <property type="entry name" value="Intraflagellar transport protein 172 homolog"/>
    <property type="match status" value="1"/>
</dbReference>
<evidence type="ECO:0000256" key="8">
    <source>
        <dbReference type="ARBA" id="ARBA00038130"/>
    </source>
</evidence>
<proteinExistence type="inferred from homology"/>
<evidence type="ECO:0000313" key="12">
    <source>
        <dbReference type="Proteomes" id="UP000007875"/>
    </source>
</evidence>
<dbReference type="GO" id="GO:0005930">
    <property type="term" value="C:axoneme"/>
    <property type="evidence" value="ECO:0007669"/>
    <property type="project" value="TreeGrafter"/>
</dbReference>
<evidence type="ECO:0000256" key="1">
    <source>
        <dbReference type="ARBA" id="ARBA00004138"/>
    </source>
</evidence>
<dbReference type="InterPro" id="IPR036322">
    <property type="entry name" value="WD40_repeat_dom_sf"/>
</dbReference>
<reference evidence="11" key="2">
    <citation type="submission" date="2025-08" db="UniProtKB">
        <authorList>
            <consortium name="Ensembl"/>
        </authorList>
    </citation>
    <scope>IDENTIFICATION</scope>
</reference>
<name>H2YL45_CIOSA</name>
<keyword evidence="12" id="KW-1185">Reference proteome</keyword>
<organism evidence="11 12">
    <name type="scientific">Ciona savignyi</name>
    <name type="common">Pacific transparent sea squirt</name>
    <dbReference type="NCBI Taxonomy" id="51511"/>
    <lineage>
        <taxon>Eukaryota</taxon>
        <taxon>Metazoa</taxon>
        <taxon>Chordata</taxon>
        <taxon>Tunicata</taxon>
        <taxon>Ascidiacea</taxon>
        <taxon>Phlebobranchia</taxon>
        <taxon>Cionidae</taxon>
        <taxon>Ciona</taxon>
    </lineage>
</organism>
<evidence type="ECO:0000256" key="4">
    <source>
        <dbReference type="ARBA" id="ARBA00022737"/>
    </source>
</evidence>
<evidence type="ECO:0000256" key="7">
    <source>
        <dbReference type="ARBA" id="ARBA00023273"/>
    </source>
</evidence>
<dbReference type="GO" id="GO:0042073">
    <property type="term" value="P:intraciliary transport"/>
    <property type="evidence" value="ECO:0007669"/>
    <property type="project" value="TreeGrafter"/>
</dbReference>
<dbReference type="InterPro" id="IPR001680">
    <property type="entry name" value="WD40_rpt"/>
</dbReference>
<dbReference type="AlphaFoldDB" id="H2YL45"/>
<dbReference type="PANTHER" id="PTHR15722">
    <property type="entry name" value="IFT140/172-RELATED"/>
    <property type="match status" value="1"/>
</dbReference>
<dbReference type="Proteomes" id="UP000007875">
    <property type="component" value="Unassembled WGS sequence"/>
</dbReference>
<dbReference type="Gene3D" id="1.25.40.470">
    <property type="match status" value="3"/>
</dbReference>
<keyword evidence="3" id="KW-0853">WD repeat</keyword>
<evidence type="ECO:0000256" key="2">
    <source>
        <dbReference type="ARBA" id="ARBA00022473"/>
    </source>
</evidence>
<dbReference type="eggNOG" id="KOG3616">
    <property type="taxonomic scope" value="Eukaryota"/>
</dbReference>
<dbReference type="GO" id="GO:0045494">
    <property type="term" value="P:photoreceptor cell maintenance"/>
    <property type="evidence" value="ECO:0007669"/>
    <property type="project" value="Ensembl"/>
</dbReference>
<evidence type="ECO:0000256" key="6">
    <source>
        <dbReference type="ARBA" id="ARBA00023069"/>
    </source>
</evidence>
<keyword evidence="7" id="KW-0966">Cell projection</keyword>
<comment type="similarity">
    <text evidence="8">Belongs to the IFT172 family.</text>
</comment>